<dbReference type="WBParaSite" id="JU765_v2.g9490.t1">
    <property type="protein sequence ID" value="JU765_v2.g9490.t1"/>
    <property type="gene ID" value="JU765_v2.g9490"/>
</dbReference>
<dbReference type="Proteomes" id="UP000887576">
    <property type="component" value="Unplaced"/>
</dbReference>
<name>A0AC34RR48_9BILA</name>
<sequence length="1323" mass="151155">MGIDEKIKILDKANRCRRCFRRGHATTECRSNKLCQNCKKEHNTALCPEKESKKVSAHSISIQINLSSTAEQFTESTKDHPYLTRDDEIIQEFLENTKIVDGRLQVKFPLTMDNPPVPLNKNLAFCCLKAQLDKLKQNQQLLNEVNEMIHGQLRQGIIETVEFTDKIDCTSYMPFLLVLTENKTTNIRMVFNASAKCGKKKLSLNDFMEAGPSMIPDLLGLLLRIRALCPILTVADVEKAFHQLRLHPDHRDFTRFLWIKDMAKYMKNGLQSNNIWELRFTSVPFGCKASPFLLNASNQLLFNQLEDTELAQNLKADTYVDNITIRSDSPETAIQKMQTTIQLFASVGMNLRGVVSNNDEVLEYFKSSFKIISLLGYTWNPQDDTLAITYQPEPLTKFTKRTVLAAIGQVYDPIGLMAPVIIKFRLFMRIIKDNVWDQKLNDDLIEQWKSMENQCWARQWIRHIGSPYKNSTTELHVFCDASNMAYAAVAYLVHRNMDTNESVSNFLMAKTKLAPTKTVTTPRIELLAATLGAKVITFIMEALPALKDSKCILWTDSSAVFHWITSEKLLKHGFVQNRVNEIRNANAIIRHVPTDMNPADIASRGCTSSELEQHPLWFKGPSWLIKSETEWPLKFSLTTPTPDVQKEMICATTATISSTPMIYSEDRPSKWLKFLRVQALVLKFIKKCRKQPTSLNIDADDMIEAERVAITSIQKQYPPTPKQMVDWQLFTDEFGILRRQSRFGNLDATDLVYPIFLPHCRATTLLIQHIHSSKLHANARITVAELRQRFWIPKAISTVKKSIKACFGCLRFRVKPYQLPLMAPLPLERLQRGRPFANIGLDGAGPFTIKNGEDQKRWVLLFTCLATRAVHMEIVPSLSAEACINAFRRFTAHYGTPTSVLTDHGTNFVATAPIVQKWAELVRDETLLLYASNQKIKWSFITERSPWKGGVYERLIGLFKNCIKYGICRRKLTEDNFLTLIKEAQGILNTRPLGVDVDDEPIRPIDFLLPQAQLGIPPINDIDADPEDPEYLPNPTFRDNLVRNLAKTTICLDKIWQRWNHGYLTDLRDTAATLHRQHGLDLEPKVNDVVLIEEEEVPRGSWKLGKITSVQKSKDGHIRETTVLTKNGTLHRSPAHLYPLEANVEPCVTNVKINYLTYFLVIITILLTTTNGLPQQQFTCNNGTIQIYPQNFTKVYLRWNSRAKVINVNNNDPFTINLPRQLAFRGGPVQITAYSGDNEEFWTELYCPALNYCSSMDFRSLEFFWNLHCWPLWMWCGIAAEASFVVAALVRHAFSTERMLSSITPMNYKSSDVQRGNLTALSR</sequence>
<protein>
    <submittedName>
        <fullName evidence="2">Integrase catalytic domain-containing protein</fullName>
    </submittedName>
</protein>
<evidence type="ECO:0000313" key="1">
    <source>
        <dbReference type="Proteomes" id="UP000887576"/>
    </source>
</evidence>
<accession>A0AC34RR48</accession>
<evidence type="ECO:0000313" key="2">
    <source>
        <dbReference type="WBParaSite" id="JU765_v2.g9490.t1"/>
    </source>
</evidence>
<reference evidence="2" key="1">
    <citation type="submission" date="2022-11" db="UniProtKB">
        <authorList>
            <consortium name="WormBaseParasite"/>
        </authorList>
    </citation>
    <scope>IDENTIFICATION</scope>
</reference>
<organism evidence="1 2">
    <name type="scientific">Panagrolaimus sp. JU765</name>
    <dbReference type="NCBI Taxonomy" id="591449"/>
    <lineage>
        <taxon>Eukaryota</taxon>
        <taxon>Metazoa</taxon>
        <taxon>Ecdysozoa</taxon>
        <taxon>Nematoda</taxon>
        <taxon>Chromadorea</taxon>
        <taxon>Rhabditida</taxon>
        <taxon>Tylenchina</taxon>
        <taxon>Panagrolaimomorpha</taxon>
        <taxon>Panagrolaimoidea</taxon>
        <taxon>Panagrolaimidae</taxon>
        <taxon>Panagrolaimus</taxon>
    </lineage>
</organism>
<proteinExistence type="predicted"/>